<dbReference type="OrthoDB" id="3427721at2"/>
<evidence type="ECO:0000313" key="2">
    <source>
        <dbReference type="EMBL" id="RNL87499.1"/>
    </source>
</evidence>
<comment type="caution">
    <text evidence="2">The sequence shown here is derived from an EMBL/GenBank/DDBJ whole genome shotgun (WGS) entry which is preliminary data.</text>
</comment>
<evidence type="ECO:0000256" key="1">
    <source>
        <dbReference type="SAM" id="MobiDB-lite"/>
    </source>
</evidence>
<feature type="region of interest" description="Disordered" evidence="1">
    <location>
        <begin position="92"/>
        <end position="124"/>
    </location>
</feature>
<dbReference type="EMBL" id="RJMB01000001">
    <property type="protein sequence ID" value="RNL87499.1"/>
    <property type="molecule type" value="Genomic_DNA"/>
</dbReference>
<gene>
    <name evidence="2" type="ORF">EFW17_01410</name>
</gene>
<dbReference type="Proteomes" id="UP000269198">
    <property type="component" value="Unassembled WGS sequence"/>
</dbReference>
<sequence length="124" mass="13494">MPRQMTCPSCGEAENLEGRRGDAGIVVTCESCHAQWPRDIPYTCATCGGGDIHTRPRALTQYSRGTQLSIVGLHWVPLCAVCDADMLARANQQKPVPGQYEPAAVRERRGDDGDDATNTLILPR</sequence>
<name>A0A3N0EIH6_9ACTN</name>
<dbReference type="AlphaFoldDB" id="A0A3N0EIH6"/>
<evidence type="ECO:0000313" key="3">
    <source>
        <dbReference type="Proteomes" id="UP000269198"/>
    </source>
</evidence>
<protein>
    <submittedName>
        <fullName evidence="2">Uncharacterized protein</fullName>
    </submittedName>
</protein>
<reference evidence="2 3" key="1">
    <citation type="submission" date="2018-11" db="EMBL/GenBank/DDBJ databases">
        <title>The genome draft of YIM 96095.</title>
        <authorList>
            <person name="Tang S.-K."/>
            <person name="Chunyu W.-X."/>
            <person name="Feng Y.-Z."/>
        </authorList>
    </citation>
    <scope>NUCLEOTIDE SEQUENCE [LARGE SCALE GENOMIC DNA]</scope>
    <source>
        <strain evidence="2 3">YIM 96095</strain>
    </source>
</reference>
<keyword evidence="3" id="KW-1185">Reference proteome</keyword>
<proteinExistence type="predicted"/>
<organism evidence="2 3">
    <name type="scientific">Halostreptopolyspora alba</name>
    <dbReference type="NCBI Taxonomy" id="2487137"/>
    <lineage>
        <taxon>Bacteria</taxon>
        <taxon>Bacillati</taxon>
        <taxon>Actinomycetota</taxon>
        <taxon>Actinomycetes</taxon>
        <taxon>Streptosporangiales</taxon>
        <taxon>Nocardiopsidaceae</taxon>
        <taxon>Halostreptopolyspora</taxon>
    </lineage>
</organism>
<accession>A0A3N0EIH6</accession>
<dbReference type="RefSeq" id="WP_123199364.1">
    <property type="nucleotide sequence ID" value="NZ_RJMB01000001.1"/>
</dbReference>